<proteinExistence type="inferred from homology"/>
<dbReference type="KEGG" id="cate:C2869_19170"/>
<dbReference type="SUPFAM" id="SSF53613">
    <property type="entry name" value="Ribokinase-like"/>
    <property type="match status" value="1"/>
</dbReference>
<evidence type="ECO:0000256" key="1">
    <source>
        <dbReference type="ARBA" id="ARBA00010688"/>
    </source>
</evidence>
<dbReference type="PROSITE" id="PS00584">
    <property type="entry name" value="PFKB_KINASES_2"/>
    <property type="match status" value="1"/>
</dbReference>
<feature type="domain" description="Carbohydrate kinase PfkB" evidence="5">
    <location>
        <begin position="58"/>
        <end position="322"/>
    </location>
</feature>
<dbReference type="InterPro" id="IPR002139">
    <property type="entry name" value="Ribo/fructo_kinase"/>
</dbReference>
<dbReference type="AlphaFoldDB" id="A0A2S0VW25"/>
<evidence type="ECO:0000259" key="5">
    <source>
        <dbReference type="Pfam" id="PF00294"/>
    </source>
</evidence>
<gene>
    <name evidence="6" type="ORF">C2869_19170</name>
</gene>
<evidence type="ECO:0000256" key="3">
    <source>
        <dbReference type="ARBA" id="ARBA00022777"/>
    </source>
</evidence>
<dbReference type="InterPro" id="IPR002173">
    <property type="entry name" value="Carboh/pur_kinase_PfkB_CS"/>
</dbReference>
<dbReference type="OrthoDB" id="9813569at2"/>
<keyword evidence="2 4" id="KW-0808">Transferase</keyword>
<dbReference type="InterPro" id="IPR052700">
    <property type="entry name" value="Carb_kinase_PfkB-like"/>
</dbReference>
<dbReference type="PANTHER" id="PTHR43320">
    <property type="entry name" value="SUGAR KINASE"/>
    <property type="match status" value="1"/>
</dbReference>
<keyword evidence="7" id="KW-1185">Reference proteome</keyword>
<reference evidence="6 7" key="1">
    <citation type="submission" date="2018-01" db="EMBL/GenBank/DDBJ databases">
        <title>Genome sequence of a Cantenovulum-like bacteria.</title>
        <authorList>
            <person name="Tan W.R."/>
            <person name="Lau N.-S."/>
            <person name="Go F."/>
            <person name="Amirul A.-A.A."/>
        </authorList>
    </citation>
    <scope>NUCLEOTIDE SEQUENCE [LARGE SCALE GENOMIC DNA]</scope>
    <source>
        <strain evidence="6 7">CCB-QB4</strain>
    </source>
</reference>
<dbReference type="InterPro" id="IPR011611">
    <property type="entry name" value="PfkB_dom"/>
</dbReference>
<dbReference type="Proteomes" id="UP000244441">
    <property type="component" value="Chromosome"/>
</dbReference>
<dbReference type="PRINTS" id="PR00990">
    <property type="entry name" value="RIBOKINASE"/>
</dbReference>
<name>A0A2S0VW25_9ALTE</name>
<dbReference type="PANTHER" id="PTHR43320:SF3">
    <property type="entry name" value="CARBOHYDRATE KINASE PFKB DOMAIN-CONTAINING PROTEIN"/>
    <property type="match status" value="1"/>
</dbReference>
<evidence type="ECO:0000256" key="4">
    <source>
        <dbReference type="RuleBase" id="RU003704"/>
    </source>
</evidence>
<comment type="similarity">
    <text evidence="1 4">Belongs to the carbohydrate kinase PfkB family.</text>
</comment>
<dbReference type="Pfam" id="PF00294">
    <property type="entry name" value="PfkB"/>
    <property type="match status" value="1"/>
</dbReference>
<evidence type="ECO:0000256" key="2">
    <source>
        <dbReference type="ARBA" id="ARBA00022679"/>
    </source>
</evidence>
<sequence>MAKYNVYGLGNALVDKEFEVTDAFLAEQNIEKGLMTLIEQEQQQSLLAGLQANFDLKKRAGGGSAANSLVGLSQFGGSAFYACKVGNDEFGRFYADDLAASGVTTRLNELSTQGNTGTCLVMVTDDAERTMNTYLGCTADLSTNELFIEELSQADYLYIEGYLVPSPTALEAIAAAKQQAKADGVKIAMTFSDPSMVKYFKDGIDQALGNERIDLLFCNEEEAQTFTDTNTVADASQALLKRAKTVVITLGAKGLLVIDDEKQVEVAGQPAKAVDTNGAGDMVAGAFLYGLSQNWDYAKAGELACKAASVVVSHFGPRLSKEQQQEILKDFL</sequence>
<protein>
    <submittedName>
        <fullName evidence="6">Adenosine kinase</fullName>
    </submittedName>
</protein>
<dbReference type="GO" id="GO:0016301">
    <property type="term" value="F:kinase activity"/>
    <property type="evidence" value="ECO:0007669"/>
    <property type="project" value="UniProtKB-KW"/>
</dbReference>
<evidence type="ECO:0000313" key="6">
    <source>
        <dbReference type="EMBL" id="AWB68395.1"/>
    </source>
</evidence>
<dbReference type="Gene3D" id="3.40.1190.20">
    <property type="match status" value="1"/>
</dbReference>
<organism evidence="6 7">
    <name type="scientific">Saccharobesus litoralis</name>
    <dbReference type="NCBI Taxonomy" id="2172099"/>
    <lineage>
        <taxon>Bacteria</taxon>
        <taxon>Pseudomonadati</taxon>
        <taxon>Pseudomonadota</taxon>
        <taxon>Gammaproteobacteria</taxon>
        <taxon>Alteromonadales</taxon>
        <taxon>Alteromonadaceae</taxon>
        <taxon>Saccharobesus</taxon>
    </lineage>
</organism>
<dbReference type="RefSeq" id="WP_108604455.1">
    <property type="nucleotide sequence ID" value="NZ_CP026604.1"/>
</dbReference>
<dbReference type="InterPro" id="IPR029056">
    <property type="entry name" value="Ribokinase-like"/>
</dbReference>
<evidence type="ECO:0000313" key="7">
    <source>
        <dbReference type="Proteomes" id="UP000244441"/>
    </source>
</evidence>
<dbReference type="CDD" id="cd01168">
    <property type="entry name" value="adenosine_kinase"/>
    <property type="match status" value="1"/>
</dbReference>
<accession>A0A2S0VW25</accession>
<dbReference type="EMBL" id="CP026604">
    <property type="protein sequence ID" value="AWB68395.1"/>
    <property type="molecule type" value="Genomic_DNA"/>
</dbReference>
<keyword evidence="3 4" id="KW-0418">Kinase</keyword>